<feature type="domain" description="Bacteriophage T7 tail fibre protein-like N-terminal" evidence="5">
    <location>
        <begin position="3"/>
        <end position="110"/>
    </location>
</feature>
<evidence type="ECO:0000313" key="7">
    <source>
        <dbReference type="Proteomes" id="UP001056005"/>
    </source>
</evidence>
<dbReference type="Pfam" id="PF03906">
    <property type="entry name" value="Phage_T7_tail"/>
    <property type="match status" value="1"/>
</dbReference>
<proteinExistence type="inferred from homology"/>
<keyword evidence="7" id="KW-1185">Reference proteome</keyword>
<name>A0A9E7M6U6_9CAUD</name>
<dbReference type="GO" id="GO:0098994">
    <property type="term" value="P:symbiont entry into host cell via disruption of host cell envelope"/>
    <property type="evidence" value="ECO:0007669"/>
    <property type="project" value="UniProtKB-KW"/>
</dbReference>
<evidence type="ECO:0000256" key="3">
    <source>
        <dbReference type="ARBA" id="ARBA00022844"/>
    </source>
</evidence>
<keyword evidence="3" id="KW-0946">Virion</keyword>
<protein>
    <recommendedName>
        <fullName evidence="5">Bacteriophage T7 tail fibre protein-like N-terminal domain-containing protein</fullName>
    </recommendedName>
</protein>
<evidence type="ECO:0000313" key="6">
    <source>
        <dbReference type="EMBL" id="URY99237.1"/>
    </source>
</evidence>
<keyword evidence="2" id="KW-1227">Viral tail protein</keyword>
<dbReference type="InterPro" id="IPR005604">
    <property type="entry name" value="Phage_T7_tail_fibre-like_N"/>
</dbReference>
<dbReference type="EMBL" id="OL362271">
    <property type="protein sequence ID" value="URY99237.1"/>
    <property type="molecule type" value="Genomic_DNA"/>
</dbReference>
<comment type="subcellular location">
    <subcellularLocation>
        <location evidence="1">Virion</location>
    </subcellularLocation>
</comment>
<gene>
    <name evidence="6" type="ORF">6939_0058</name>
</gene>
<dbReference type="Gene3D" id="2.160.20.10">
    <property type="entry name" value="Single-stranded right-handed beta-helix, Pectin lyase-like"/>
    <property type="match status" value="1"/>
</dbReference>
<sequence length="769" mass="82913">MSYTYTVDIGDGVKTIYPFSFAGQDEGYLSVSNVQVFVAGTSVPFTIPSNDPNKVYLTSAPPVGAEVLIRRIMPKDVPFSDFSRGNPFSQDTLNDTNLQMLYVIQEILDGFLPDGFYFKGDLNMGGHKIINMAPGDKSGDAINWDQFQVEVERNDEQDQRLEAIESSLVANVGIRTVPYYYIATGGEVRWQVPVPFQSALLFINGVFQNQNLGAFSISDNGFNFAEPLVQGDEVYALLGSGAAAPDDYATHEEVASMIQVTEDSITPEMHGAKGDGVVLDDDKIQAAIEYAKANGKLRVSGMGKYRVSKPILLDNLGQGFRLDLQTIIVDTSFPETSDWKTANGVIEVGGLSNGSMVGIDVRVGYCHGNNKATLYKLKGFGAGGSHFWYGRVQNCVGIFDATQSDKANSNSNFVEGLYGLNGTYGIRCKRNGSFVVEGTKLRLGFLTGMKYGGIQFFNGAQYFSINSTGLDFCGRNLTQLTVNSLPPVAVRETMLTNDATGNTFEVLDVYQQTEGVYSILVIEPVSSENGSVNFSSGQTVTVGGIQYTISSVTTSVTGQAYFDFIHGFQGAPFSRGYAQFDYLSRAVGGNFNGTAMFWYNSFQEVNHAINNVWIRQQGNRVSFVDRWTGTVLMAVDTTGGKNATFPGGIVTQGTSTFGGAIYVGGNRVFGSENNVNLPQGSTVNIRTLTWTTDGTVTTTKKSYNLTVSGPNGLTGVGGECTIKVSPSGAEVINGNLVNGITIGVSGFTVTAVQGSQANMNVTFMFERKM</sequence>
<organism evidence="6 7">
    <name type="scientific">Klebsiella phage 6939</name>
    <dbReference type="NCBI Taxonomy" id="2912295"/>
    <lineage>
        <taxon>Viruses</taxon>
        <taxon>Duplodnaviria</taxon>
        <taxon>Heunggongvirae</taxon>
        <taxon>Uroviricota</taxon>
        <taxon>Caudoviricetes</taxon>
        <taxon>Autographivirales</taxon>
        <taxon>Autographivirales incertae sedis</taxon>
        <taxon>Reminisvirus</taxon>
        <taxon>Reminisvirus 6939</taxon>
    </lineage>
</organism>
<dbReference type="GO" id="GO:0098996">
    <property type="term" value="P:symbiont entry into host cell via disruption of host cell glycocalyx"/>
    <property type="evidence" value="ECO:0007669"/>
    <property type="project" value="UniProtKB-KW"/>
</dbReference>
<reference evidence="6" key="1">
    <citation type="submission" date="2021-11" db="EMBL/GenBank/DDBJ databases">
        <title>The TAILOR 12: Case summaries of 12 patient that have undergone phage therapy for multidrug-resistant infections.</title>
        <authorList>
            <person name="Green S."/>
            <person name="Terwilliger A."/>
            <person name="Clark J."/>
            <person name="Salazar K."/>
            <person name="Maresso A."/>
        </authorList>
    </citation>
    <scope>NUCLEOTIDE SEQUENCE</scope>
</reference>
<dbReference type="InterPro" id="IPR011050">
    <property type="entry name" value="Pectin_lyase_fold/virulence"/>
</dbReference>
<accession>A0A9E7M6U6</accession>
<evidence type="ECO:0000256" key="4">
    <source>
        <dbReference type="ARBA" id="ARBA00035636"/>
    </source>
</evidence>
<evidence type="ECO:0000256" key="2">
    <source>
        <dbReference type="ARBA" id="ARBA00022732"/>
    </source>
</evidence>
<evidence type="ECO:0000259" key="5">
    <source>
        <dbReference type="Pfam" id="PF03906"/>
    </source>
</evidence>
<comment type="similarity">
    <text evidence="4">In the N-terminal section; belongs to the Teseptimavirus fiber family.</text>
</comment>
<evidence type="ECO:0000256" key="1">
    <source>
        <dbReference type="ARBA" id="ARBA00004328"/>
    </source>
</evidence>
<dbReference type="InterPro" id="IPR012334">
    <property type="entry name" value="Pectin_lyas_fold"/>
</dbReference>
<dbReference type="GO" id="GO:0098015">
    <property type="term" value="C:virus tail"/>
    <property type="evidence" value="ECO:0007669"/>
    <property type="project" value="UniProtKB-KW"/>
</dbReference>
<dbReference type="SUPFAM" id="SSF51126">
    <property type="entry name" value="Pectin lyase-like"/>
    <property type="match status" value="1"/>
</dbReference>
<dbReference type="Proteomes" id="UP001056005">
    <property type="component" value="Segment"/>
</dbReference>